<dbReference type="Proteomes" id="UP001212821">
    <property type="component" value="Chromosome"/>
</dbReference>
<evidence type="ECO:0008006" key="3">
    <source>
        <dbReference type="Google" id="ProtNLM"/>
    </source>
</evidence>
<proteinExistence type="predicted"/>
<reference evidence="2" key="1">
    <citation type="submission" date="2022-12" db="EMBL/GenBank/DDBJ databases">
        <authorList>
            <person name="Mo P."/>
        </authorList>
    </citation>
    <scope>NUCLEOTIDE SEQUENCE [LARGE SCALE GENOMIC DNA]</scope>
    <source>
        <strain evidence="2">HUAS 3-15</strain>
    </source>
</reference>
<dbReference type="InterPro" id="IPR016024">
    <property type="entry name" value="ARM-type_fold"/>
</dbReference>
<accession>A0ABY7QCN9</accession>
<organism evidence="1 2">
    <name type="scientific">Kitasatospora cathayae</name>
    <dbReference type="NCBI Taxonomy" id="3004092"/>
    <lineage>
        <taxon>Bacteria</taxon>
        <taxon>Bacillati</taxon>
        <taxon>Actinomycetota</taxon>
        <taxon>Actinomycetes</taxon>
        <taxon>Kitasatosporales</taxon>
        <taxon>Streptomycetaceae</taxon>
        <taxon>Kitasatospora</taxon>
    </lineage>
</organism>
<sequence length="254" mass="27904">MTDKLPPHHQTLLTETDWACLQTAFGTGESLPAALARLLDPDPAVRAHAVTHALGQVIHQNTIYEATTPVALYIAGVLGDPALAMDDIGHDADEPTLVTLLKWLGDTAYDADDECLALAELPDSTGGPFVCVDMRAFREQRPAIFAAVRPHLTHDDARVRDTALVTAIPLAEHPDLTAHRDELTGHAHRLLATNTDRYQRDRVLDALRAWGHDTSGLENASDMEARERYARLRAAREAWAGLAREGKFSEWPAF</sequence>
<dbReference type="EMBL" id="CP115450">
    <property type="protein sequence ID" value="WBP90406.1"/>
    <property type="molecule type" value="Genomic_DNA"/>
</dbReference>
<protein>
    <recommendedName>
        <fullName evidence="3">HEAT repeat domain-containing protein</fullName>
    </recommendedName>
</protein>
<keyword evidence="2" id="KW-1185">Reference proteome</keyword>
<evidence type="ECO:0000313" key="1">
    <source>
        <dbReference type="EMBL" id="WBP90406.1"/>
    </source>
</evidence>
<gene>
    <name evidence="1" type="ORF">O1G21_34135</name>
</gene>
<evidence type="ECO:0000313" key="2">
    <source>
        <dbReference type="Proteomes" id="UP001212821"/>
    </source>
</evidence>
<dbReference type="SUPFAM" id="SSF48371">
    <property type="entry name" value="ARM repeat"/>
    <property type="match status" value="1"/>
</dbReference>
<name>A0ABY7QCN9_9ACTN</name>
<dbReference type="RefSeq" id="WP_270149166.1">
    <property type="nucleotide sequence ID" value="NZ_CP115450.1"/>
</dbReference>